<name>A0ACB9Z6V9_9PEZI</name>
<organism evidence="1 2">
    <name type="scientific">Hypoxylon rubiginosum</name>
    <dbReference type="NCBI Taxonomy" id="110542"/>
    <lineage>
        <taxon>Eukaryota</taxon>
        <taxon>Fungi</taxon>
        <taxon>Dikarya</taxon>
        <taxon>Ascomycota</taxon>
        <taxon>Pezizomycotina</taxon>
        <taxon>Sordariomycetes</taxon>
        <taxon>Xylariomycetidae</taxon>
        <taxon>Xylariales</taxon>
        <taxon>Hypoxylaceae</taxon>
        <taxon>Hypoxylon</taxon>
    </lineage>
</organism>
<comment type="caution">
    <text evidence="1">The sequence shown here is derived from an EMBL/GenBank/DDBJ whole genome shotgun (WGS) entry which is preliminary data.</text>
</comment>
<protein>
    <submittedName>
        <fullName evidence="1">CwfJ C-terminus 1-domain-containing protein-like protein</fullName>
    </submittedName>
</protein>
<accession>A0ACB9Z6V9</accession>
<keyword evidence="2" id="KW-1185">Reference proteome</keyword>
<dbReference type="Proteomes" id="UP001497700">
    <property type="component" value="Unassembled WGS sequence"/>
</dbReference>
<evidence type="ECO:0000313" key="2">
    <source>
        <dbReference type="Proteomes" id="UP001497700"/>
    </source>
</evidence>
<evidence type="ECO:0000313" key="1">
    <source>
        <dbReference type="EMBL" id="KAI4867490.1"/>
    </source>
</evidence>
<gene>
    <name evidence="1" type="ORF">F4820DRAFT_413173</name>
</gene>
<reference evidence="1 2" key="1">
    <citation type="journal article" date="2022" name="New Phytol.">
        <title>Ecological generalism drives hyperdiversity of secondary metabolite gene clusters in xylarialean endophytes.</title>
        <authorList>
            <person name="Franco M.E.E."/>
            <person name="Wisecaver J.H."/>
            <person name="Arnold A.E."/>
            <person name="Ju Y.M."/>
            <person name="Slot J.C."/>
            <person name="Ahrendt S."/>
            <person name="Moore L.P."/>
            <person name="Eastman K.E."/>
            <person name="Scott K."/>
            <person name="Konkel Z."/>
            <person name="Mondo S.J."/>
            <person name="Kuo A."/>
            <person name="Hayes R.D."/>
            <person name="Haridas S."/>
            <person name="Andreopoulos B."/>
            <person name="Riley R."/>
            <person name="LaButti K."/>
            <person name="Pangilinan J."/>
            <person name="Lipzen A."/>
            <person name="Amirebrahimi M."/>
            <person name="Yan J."/>
            <person name="Adam C."/>
            <person name="Keymanesh K."/>
            <person name="Ng V."/>
            <person name="Louie K."/>
            <person name="Northen T."/>
            <person name="Drula E."/>
            <person name="Henrissat B."/>
            <person name="Hsieh H.M."/>
            <person name="Youens-Clark K."/>
            <person name="Lutzoni F."/>
            <person name="Miadlikowska J."/>
            <person name="Eastwood D.C."/>
            <person name="Hamelin R.C."/>
            <person name="Grigoriev I.V."/>
            <person name="U'Ren J.M."/>
        </authorList>
    </citation>
    <scope>NUCLEOTIDE SEQUENCE [LARGE SCALE GENOMIC DNA]</scope>
    <source>
        <strain evidence="1 2">CBS 119005</strain>
    </source>
</reference>
<proteinExistence type="predicted"/>
<sequence>MAAKIIVLGSVDGKLELAFQKLSTLHQKQNFSFAILTGDLFSADQDQDSLSQLLNGKIQVPLSTYFTVGVNPLPEQVIERVEKGEDVCENLHYLGKRSITNTSDGIRIVALGGALDKTIVGSSKEQHLPWHTADDAKILRGANTADILLTTCWPSGVWTNSSKQLTPENQATVPSTDEVTDLCSTLKPRYHFAAAPADFFFEREPFFHPSSPESDQNFVTRFISLAPFGNAVKAKAMYAFNIVPGELATSIPTGSTASPFLPRTNPKKRFAPTDDQADHSTNGYDHHGGGRRVRRRKDRSPPPGPDRCFFCLSNTQVDTHMICCIGEDAYVTTAKGPLPGPETFASSGLSFPGHQLIIPLPHEPTIRSMGEDADKAYKEMVRFKESMQAMVSAQSKYKLGAVVFEISRQSGIHVHWQFIPIPSELIQKGLVAAGFKVEAENRQYPPFEEAALGSGVDETSDYFRLWIWSDDNDAGIQSEELVMRFDSNMRFDLQFGRKVVAKLLGLEDRLYWQDVVQSVADETQDVEKFKQAFQPWDFTLT</sequence>
<dbReference type="EMBL" id="MU393446">
    <property type="protein sequence ID" value="KAI4867490.1"/>
    <property type="molecule type" value="Genomic_DNA"/>
</dbReference>